<gene>
    <name evidence="1" type="ORF">VIBNISOn1_410006</name>
</gene>
<dbReference type="GeneID" id="97544217"/>
<dbReference type="AlphaFoldDB" id="A0AAV2VT01"/>
<dbReference type="Proteomes" id="UP000018211">
    <property type="component" value="Unassembled WGS sequence"/>
</dbReference>
<evidence type="ECO:0000313" key="2">
    <source>
        <dbReference type="Proteomes" id="UP000018211"/>
    </source>
</evidence>
<protein>
    <submittedName>
        <fullName evidence="1">Uncharacterized protein</fullName>
    </submittedName>
</protein>
<dbReference type="EMBL" id="CAOF01000133">
    <property type="protein sequence ID" value="CCO47854.1"/>
    <property type="molecule type" value="Genomic_DNA"/>
</dbReference>
<evidence type="ECO:0000313" key="1">
    <source>
        <dbReference type="EMBL" id="CCO47854.1"/>
    </source>
</evidence>
<proteinExistence type="predicted"/>
<sequence length="212" mass="25409">MLKDLVIQGLIDFQEDCLKLCESHYPTVHNRGMSEHHLGLAFARRMASKFTEYDHPNYFESIESLPVPDQPFHFRVSSDIGTVWVHSHHLISASKSCREKLMRDIHQWQAEYGYAIQPNDLLVVIADHWFTKSKWSREIFSWWNTELPEDTDRYKQQGVMLWESEQSIYKELEKRFSISPCYMNFAHPLRRPNNQDPILKYIHLYSILEWHR</sequence>
<organism evidence="1 2">
    <name type="scientific">Vibrio nigripulchritudo SOn1</name>
    <dbReference type="NCBI Taxonomy" id="1238450"/>
    <lineage>
        <taxon>Bacteria</taxon>
        <taxon>Pseudomonadati</taxon>
        <taxon>Pseudomonadota</taxon>
        <taxon>Gammaproteobacteria</taxon>
        <taxon>Vibrionales</taxon>
        <taxon>Vibrionaceae</taxon>
        <taxon>Vibrio</taxon>
    </lineage>
</organism>
<accession>A0AAV2VT01</accession>
<dbReference type="RefSeq" id="WP_004408974.1">
    <property type="nucleotide sequence ID" value="NZ_LK391965.1"/>
</dbReference>
<comment type="caution">
    <text evidence="1">The sequence shown here is derived from an EMBL/GenBank/DDBJ whole genome shotgun (WGS) entry which is preliminary data.</text>
</comment>
<reference evidence="1 2" key="1">
    <citation type="journal article" date="2013" name="ISME J.">
        <title>Comparative genomics of pathogenic lineages of Vibrio nigripulchritudo identifies virulence-associated traits.</title>
        <authorList>
            <person name="Goudenege D."/>
            <person name="Labreuche Y."/>
            <person name="Krin E."/>
            <person name="Ansquer D."/>
            <person name="Mangenot S."/>
            <person name="Calteau A."/>
            <person name="Medigue C."/>
            <person name="Mazel D."/>
            <person name="Polz M.F."/>
            <person name="Le Roux F."/>
        </authorList>
    </citation>
    <scope>NUCLEOTIDE SEQUENCE [LARGE SCALE GENOMIC DNA]</scope>
    <source>
        <strain evidence="1 2">SOn1</strain>
    </source>
</reference>
<name>A0AAV2VT01_9VIBR</name>